<feature type="transmembrane region" description="Helical" evidence="11">
    <location>
        <begin position="25"/>
        <end position="47"/>
    </location>
</feature>
<evidence type="ECO:0000256" key="11">
    <source>
        <dbReference type="SAM" id="Phobius"/>
    </source>
</evidence>
<dbReference type="RefSeq" id="WP_125210273.1">
    <property type="nucleotide sequence ID" value="NZ_PDER01000011.1"/>
</dbReference>
<keyword evidence="8" id="KW-0406">Ion transport</keyword>
<dbReference type="PANTHER" id="PTHR10027">
    <property type="entry name" value="CALCIUM-ACTIVATED POTASSIUM CHANNEL ALPHA CHAIN"/>
    <property type="match status" value="1"/>
</dbReference>
<keyword evidence="3" id="KW-0633">Potassium transport</keyword>
<feature type="transmembrane region" description="Helical" evidence="11">
    <location>
        <begin position="53"/>
        <end position="77"/>
    </location>
</feature>
<proteinExistence type="predicted"/>
<evidence type="ECO:0000256" key="5">
    <source>
        <dbReference type="ARBA" id="ARBA00022826"/>
    </source>
</evidence>
<dbReference type="SUPFAM" id="SSF81324">
    <property type="entry name" value="Voltage-gated potassium channels"/>
    <property type="match status" value="1"/>
</dbReference>
<feature type="transmembrane region" description="Helical" evidence="11">
    <location>
        <begin position="153"/>
        <end position="174"/>
    </location>
</feature>
<keyword evidence="5" id="KW-0631">Potassium channel</keyword>
<keyword evidence="4 11" id="KW-0812">Transmembrane</keyword>
<evidence type="ECO:0000256" key="1">
    <source>
        <dbReference type="ARBA" id="ARBA00004141"/>
    </source>
</evidence>
<sequence length="188" mass="20373">MTDPARRVPSKDARRSLYSGSERRAATASFARTVAILTALIVAYYLVPLEARTTLATALLLLCGLLAVAVVFGWEAWMIMNARYPRLKAVEALVATVGLYLVVFASVYHIIEHDTPGSFSEPLTRTDALYFTLTTFTTVGYGDITARSETGRVAVMCQMTCGLLLVGVAVRLLAAAVNAGLRRKGREP</sequence>
<dbReference type="Proteomes" id="UP000276379">
    <property type="component" value="Unassembled WGS sequence"/>
</dbReference>
<keyword evidence="6" id="KW-0630">Potassium</keyword>
<evidence type="ECO:0000256" key="2">
    <source>
        <dbReference type="ARBA" id="ARBA00022448"/>
    </source>
</evidence>
<keyword evidence="2" id="KW-0813">Transport</keyword>
<dbReference type="PANTHER" id="PTHR10027:SF10">
    <property type="entry name" value="SLOWPOKE 2, ISOFORM D"/>
    <property type="match status" value="1"/>
</dbReference>
<keyword evidence="7 11" id="KW-1133">Transmembrane helix</keyword>
<feature type="transmembrane region" description="Helical" evidence="11">
    <location>
        <begin position="89"/>
        <end position="111"/>
    </location>
</feature>
<comment type="subcellular location">
    <subcellularLocation>
        <location evidence="1">Membrane</location>
        <topology evidence="1">Multi-pass membrane protein</topology>
    </subcellularLocation>
</comment>
<accession>A0A3R8RGB3</accession>
<dbReference type="EMBL" id="PDES01000002">
    <property type="protein sequence ID" value="RRQ88493.1"/>
    <property type="molecule type" value="Genomic_DNA"/>
</dbReference>
<evidence type="ECO:0000256" key="3">
    <source>
        <dbReference type="ARBA" id="ARBA00022538"/>
    </source>
</evidence>
<dbReference type="GO" id="GO:0016020">
    <property type="term" value="C:membrane"/>
    <property type="evidence" value="ECO:0007669"/>
    <property type="project" value="UniProtKB-SubCell"/>
</dbReference>
<evidence type="ECO:0000256" key="9">
    <source>
        <dbReference type="ARBA" id="ARBA00023136"/>
    </source>
</evidence>
<evidence type="ECO:0000313" key="14">
    <source>
        <dbReference type="Proteomes" id="UP000276379"/>
    </source>
</evidence>
<keyword evidence="10" id="KW-0407">Ion channel</keyword>
<evidence type="ECO:0000256" key="4">
    <source>
        <dbReference type="ARBA" id="ARBA00022692"/>
    </source>
</evidence>
<evidence type="ECO:0000313" key="13">
    <source>
        <dbReference type="EMBL" id="RRQ88493.1"/>
    </source>
</evidence>
<protein>
    <submittedName>
        <fullName evidence="13">Metal transporter</fullName>
    </submittedName>
</protein>
<name>A0A3R8RGB3_9ACTN</name>
<evidence type="ECO:0000256" key="6">
    <source>
        <dbReference type="ARBA" id="ARBA00022958"/>
    </source>
</evidence>
<dbReference type="InterPro" id="IPR013099">
    <property type="entry name" value="K_chnl_dom"/>
</dbReference>
<evidence type="ECO:0000256" key="8">
    <source>
        <dbReference type="ARBA" id="ARBA00023065"/>
    </source>
</evidence>
<dbReference type="GO" id="GO:0005267">
    <property type="term" value="F:potassium channel activity"/>
    <property type="evidence" value="ECO:0007669"/>
    <property type="project" value="UniProtKB-KW"/>
</dbReference>
<feature type="domain" description="Potassium channel" evidence="12">
    <location>
        <begin position="100"/>
        <end position="177"/>
    </location>
</feature>
<evidence type="ECO:0000259" key="12">
    <source>
        <dbReference type="Pfam" id="PF07885"/>
    </source>
</evidence>
<dbReference type="InterPro" id="IPR047871">
    <property type="entry name" value="K_chnl_Slo-like"/>
</dbReference>
<dbReference type="Gene3D" id="1.10.287.70">
    <property type="match status" value="1"/>
</dbReference>
<gene>
    <name evidence="13" type="ORF">CQW44_04800</name>
</gene>
<reference evidence="13 14" key="1">
    <citation type="submission" date="2017-10" db="EMBL/GenBank/DDBJ databases">
        <title>Draft genome of actinobacteria isolated from guarana (Paullinia cupana (Mart.) Ducke.</title>
        <authorList>
            <person name="Siqueira K.A."/>
            <person name="Liotti R.G."/>
            <person name="Mendes T.A."/>
            <person name="Soares M.A."/>
        </authorList>
    </citation>
    <scope>NUCLEOTIDE SEQUENCE [LARGE SCALE GENOMIC DNA]</scope>
    <source>
        <strain evidence="13 14">199</strain>
    </source>
</reference>
<evidence type="ECO:0000256" key="7">
    <source>
        <dbReference type="ARBA" id="ARBA00022989"/>
    </source>
</evidence>
<organism evidence="13 14">
    <name type="scientific">Streptomyces griseofuscus</name>
    <dbReference type="NCBI Taxonomy" id="146922"/>
    <lineage>
        <taxon>Bacteria</taxon>
        <taxon>Bacillati</taxon>
        <taxon>Actinomycetota</taxon>
        <taxon>Actinomycetes</taxon>
        <taxon>Kitasatosporales</taxon>
        <taxon>Streptomycetaceae</taxon>
        <taxon>Streptomyces</taxon>
    </lineage>
</organism>
<dbReference type="AlphaFoldDB" id="A0A3R8RGB3"/>
<keyword evidence="9 11" id="KW-0472">Membrane</keyword>
<keyword evidence="14" id="KW-1185">Reference proteome</keyword>
<comment type="caution">
    <text evidence="13">The sequence shown here is derived from an EMBL/GenBank/DDBJ whole genome shotgun (WGS) entry which is preliminary data.</text>
</comment>
<evidence type="ECO:0000256" key="10">
    <source>
        <dbReference type="ARBA" id="ARBA00023303"/>
    </source>
</evidence>
<dbReference type="Pfam" id="PF07885">
    <property type="entry name" value="Ion_trans_2"/>
    <property type="match status" value="1"/>
</dbReference>